<evidence type="ECO:0000256" key="2">
    <source>
        <dbReference type="SAM" id="Phobius"/>
    </source>
</evidence>
<accession>A0A3P8AI81</accession>
<organism evidence="5 6">
    <name type="scientific">Heligmosomoides polygyrus</name>
    <name type="common">Parasitic roundworm</name>
    <dbReference type="NCBI Taxonomy" id="6339"/>
    <lineage>
        <taxon>Eukaryota</taxon>
        <taxon>Metazoa</taxon>
        <taxon>Ecdysozoa</taxon>
        <taxon>Nematoda</taxon>
        <taxon>Chromadorea</taxon>
        <taxon>Rhabditida</taxon>
        <taxon>Rhabditina</taxon>
        <taxon>Rhabditomorpha</taxon>
        <taxon>Strongyloidea</taxon>
        <taxon>Heligmosomidae</taxon>
        <taxon>Heligmosomoides</taxon>
    </lineage>
</organism>
<proteinExistence type="predicted"/>
<evidence type="ECO:0000259" key="3">
    <source>
        <dbReference type="PROSITE" id="PS50033"/>
    </source>
</evidence>
<dbReference type="Gene3D" id="3.10.20.90">
    <property type="entry name" value="Phosphatidylinositol 3-kinase Catalytic Subunit, Chain A, domain 1"/>
    <property type="match status" value="1"/>
</dbReference>
<dbReference type="GO" id="GO:0043130">
    <property type="term" value="F:ubiquitin binding"/>
    <property type="evidence" value="ECO:0007669"/>
    <property type="project" value="TreeGrafter"/>
</dbReference>
<dbReference type="Proteomes" id="UP000050761">
    <property type="component" value="Unassembled WGS sequence"/>
</dbReference>
<evidence type="ECO:0000313" key="5">
    <source>
        <dbReference type="Proteomes" id="UP000050761"/>
    </source>
</evidence>
<dbReference type="AlphaFoldDB" id="A0A183FXL5"/>
<accession>A0A183FXL5</accession>
<reference evidence="6" key="2">
    <citation type="submission" date="2019-09" db="UniProtKB">
        <authorList>
            <consortium name="WormBaseParasite"/>
        </authorList>
    </citation>
    <scope>IDENTIFICATION</scope>
</reference>
<gene>
    <name evidence="4" type="ORF">HPBE_LOCUS13305</name>
</gene>
<dbReference type="OrthoDB" id="1026733at2759"/>
<dbReference type="Gene3D" id="3.40.30.10">
    <property type="entry name" value="Glutaredoxin"/>
    <property type="match status" value="1"/>
</dbReference>
<sequence>MDVSQETIAYFKEFTGITDDAVAEGYLRRSQGRLEEAVQLYFQEHDRVIENGDDDDEGEWFPVGELEHLPNHIRPEGLPTGEENAEPFDFGDDFQPNDVAESRPPAESRWPALQPWRQFFIALVALPFNFILTTAFDLLKFFYELIFGERYPAVANFREDVANFRRGVNDHFGAIPVEFFDGTFDEAFLAAADGEHVFAAYLFTPGSRYSQELVRQVLLDGRFRETLLDFHIVLWGADPPAQILRVSTFPAFVALSTRDHSMLMRVEMVMAPHHVWPLLRQCALEELEHLQEERMRRHVLQENRELMAQQEREYRESEERDRALRAERHRQEQLREAELQRQQQEERDRLSEIEERLDAMRKLREELIANQTEDEYDGSDSIRVIVRYPCGETSQHKFAPDDSVGNLFNVVFTKPFCPNYFEAHYGFPRSKLDFCSPRYHDILSAHLRSLGQEPSEYKFPSTFKELGISSSLALYINDVDS</sequence>
<dbReference type="WBParaSite" id="HPBE_0001330401-mRNA-1">
    <property type="protein sequence ID" value="HPBE_0001330401-mRNA-1"/>
    <property type="gene ID" value="HPBE_0001330401"/>
</dbReference>
<dbReference type="InterPro" id="IPR001012">
    <property type="entry name" value="UBX_dom"/>
</dbReference>
<dbReference type="InterPro" id="IPR029071">
    <property type="entry name" value="Ubiquitin-like_domsf"/>
</dbReference>
<evidence type="ECO:0000313" key="6">
    <source>
        <dbReference type="WBParaSite" id="HPBE_0001330401-mRNA-1"/>
    </source>
</evidence>
<feature type="region of interest" description="Disordered" evidence="1">
    <location>
        <begin position="310"/>
        <end position="350"/>
    </location>
</feature>
<keyword evidence="2" id="KW-1133">Transmembrane helix</keyword>
<dbReference type="CDD" id="cd01767">
    <property type="entry name" value="UBX"/>
    <property type="match status" value="1"/>
</dbReference>
<feature type="compositionally biased region" description="Acidic residues" evidence="1">
    <location>
        <begin position="83"/>
        <end position="92"/>
    </location>
</feature>
<dbReference type="PANTHER" id="PTHR23322">
    <property type="entry name" value="FAS-ASSOCIATED PROTEIN"/>
    <property type="match status" value="1"/>
</dbReference>
<dbReference type="Gene3D" id="1.10.8.10">
    <property type="entry name" value="DNA helicase RuvA subunit, C-terminal domain"/>
    <property type="match status" value="1"/>
</dbReference>
<protein>
    <submittedName>
        <fullName evidence="6">UBX domain-containing protein</fullName>
    </submittedName>
</protein>
<keyword evidence="2" id="KW-0472">Membrane</keyword>
<keyword evidence="2" id="KW-0812">Transmembrane</keyword>
<name>A0A183FXL5_HELPZ</name>
<feature type="region of interest" description="Disordered" evidence="1">
    <location>
        <begin position="76"/>
        <end position="106"/>
    </location>
</feature>
<dbReference type="PROSITE" id="PS50033">
    <property type="entry name" value="UBX"/>
    <property type="match status" value="1"/>
</dbReference>
<dbReference type="InterPro" id="IPR050730">
    <property type="entry name" value="UBX_domain-protein"/>
</dbReference>
<dbReference type="EMBL" id="UZAH01027861">
    <property type="protein sequence ID" value="VDO95664.1"/>
    <property type="molecule type" value="Genomic_DNA"/>
</dbReference>
<evidence type="ECO:0000313" key="4">
    <source>
        <dbReference type="EMBL" id="VDO95664.1"/>
    </source>
</evidence>
<keyword evidence="5" id="KW-1185">Reference proteome</keyword>
<evidence type="ECO:0000256" key="1">
    <source>
        <dbReference type="SAM" id="MobiDB-lite"/>
    </source>
</evidence>
<dbReference type="SUPFAM" id="SSF54236">
    <property type="entry name" value="Ubiquitin-like"/>
    <property type="match status" value="1"/>
</dbReference>
<reference evidence="4 5" key="1">
    <citation type="submission" date="2018-11" db="EMBL/GenBank/DDBJ databases">
        <authorList>
            <consortium name="Pathogen Informatics"/>
        </authorList>
    </citation>
    <scope>NUCLEOTIDE SEQUENCE [LARGE SCALE GENOMIC DNA]</scope>
</reference>
<feature type="transmembrane region" description="Helical" evidence="2">
    <location>
        <begin position="119"/>
        <end position="143"/>
    </location>
</feature>
<feature type="domain" description="UBX" evidence="3">
    <location>
        <begin position="377"/>
        <end position="476"/>
    </location>
</feature>
<dbReference type="Pfam" id="PF14555">
    <property type="entry name" value="UBA_4"/>
    <property type="match status" value="1"/>
</dbReference>